<evidence type="ECO:0000313" key="1">
    <source>
        <dbReference type="Proteomes" id="UP000046392"/>
    </source>
</evidence>
<dbReference type="WBParaSite" id="SPAL_0000807875.1">
    <property type="protein sequence ID" value="SPAL_0000807875.1"/>
    <property type="gene ID" value="SPAL_0000807875"/>
</dbReference>
<organism evidence="1 2">
    <name type="scientific">Strongyloides papillosus</name>
    <name type="common">Intestinal threadworm</name>
    <dbReference type="NCBI Taxonomy" id="174720"/>
    <lineage>
        <taxon>Eukaryota</taxon>
        <taxon>Metazoa</taxon>
        <taxon>Ecdysozoa</taxon>
        <taxon>Nematoda</taxon>
        <taxon>Chromadorea</taxon>
        <taxon>Rhabditida</taxon>
        <taxon>Tylenchina</taxon>
        <taxon>Panagrolaimomorpha</taxon>
        <taxon>Strongyloidoidea</taxon>
        <taxon>Strongyloididae</taxon>
        <taxon>Strongyloides</taxon>
    </lineage>
</organism>
<accession>A0A0N5BQB1</accession>
<evidence type="ECO:0000313" key="2">
    <source>
        <dbReference type="WBParaSite" id="SPAL_0000807875.1"/>
    </source>
</evidence>
<sequence length="92" mass="10832">MYYIFIFIQISYFVVDVKEWGSCTNNQEYRKILVLFITLLGFVSKGTIFIELNVSINEECIGTLNEYVLGIADFLYENHACDTCWKFYTEIL</sequence>
<reference evidence="2" key="1">
    <citation type="submission" date="2017-02" db="UniProtKB">
        <authorList>
            <consortium name="WormBaseParasite"/>
        </authorList>
    </citation>
    <scope>IDENTIFICATION</scope>
</reference>
<keyword evidence="1" id="KW-1185">Reference proteome</keyword>
<dbReference type="Proteomes" id="UP000046392">
    <property type="component" value="Unplaced"/>
</dbReference>
<name>A0A0N5BQB1_STREA</name>
<dbReference type="STRING" id="174720.A0A0N5BQB1"/>
<protein>
    <submittedName>
        <fullName evidence="2">Endoplasmic reticulum membrane protein</fullName>
    </submittedName>
</protein>
<dbReference type="AlphaFoldDB" id="A0A0N5BQB1"/>
<proteinExistence type="predicted"/>